<feature type="compositionally biased region" description="Low complexity" evidence="2">
    <location>
        <begin position="215"/>
        <end position="227"/>
    </location>
</feature>
<dbReference type="Pfam" id="PF13905">
    <property type="entry name" value="Thioredoxin_8"/>
    <property type="match status" value="1"/>
</dbReference>
<dbReference type="EMBL" id="JAGRRH010000010">
    <property type="protein sequence ID" value="KAG7362661.1"/>
    <property type="molecule type" value="Genomic_DNA"/>
</dbReference>
<dbReference type="GO" id="GO:0005634">
    <property type="term" value="C:nucleus"/>
    <property type="evidence" value="ECO:0007669"/>
    <property type="project" value="TreeGrafter"/>
</dbReference>
<dbReference type="GO" id="GO:0006516">
    <property type="term" value="P:glycoprotein catabolic process"/>
    <property type="evidence" value="ECO:0007669"/>
    <property type="project" value="TreeGrafter"/>
</dbReference>
<feature type="signal peptide" evidence="3">
    <location>
        <begin position="1"/>
        <end position="23"/>
    </location>
</feature>
<dbReference type="GO" id="GO:0005829">
    <property type="term" value="C:cytosol"/>
    <property type="evidence" value="ECO:0007669"/>
    <property type="project" value="TreeGrafter"/>
</dbReference>
<keyword evidence="3" id="KW-0732">Signal</keyword>
<dbReference type="Pfam" id="PF01841">
    <property type="entry name" value="Transglut_core"/>
    <property type="match status" value="1"/>
</dbReference>
<evidence type="ECO:0000313" key="6">
    <source>
        <dbReference type="Proteomes" id="UP000693970"/>
    </source>
</evidence>
<name>A0A9K3LKX1_9STRA</name>
<dbReference type="GO" id="GO:0000224">
    <property type="term" value="F:peptide-N4-(N-acetyl-beta-glucosaminyl)asparagine amidase activity"/>
    <property type="evidence" value="ECO:0007669"/>
    <property type="project" value="TreeGrafter"/>
</dbReference>
<feature type="region of interest" description="Disordered" evidence="2">
    <location>
        <begin position="526"/>
        <end position="546"/>
    </location>
</feature>
<dbReference type="Proteomes" id="UP000693970">
    <property type="component" value="Unassembled WGS sequence"/>
</dbReference>
<evidence type="ECO:0000256" key="3">
    <source>
        <dbReference type="SAM" id="SignalP"/>
    </source>
</evidence>
<evidence type="ECO:0000313" key="5">
    <source>
        <dbReference type="EMBL" id="KAG7362661.1"/>
    </source>
</evidence>
<dbReference type="CDD" id="cd09212">
    <property type="entry name" value="PUB"/>
    <property type="match status" value="1"/>
</dbReference>
<proteinExistence type="predicted"/>
<dbReference type="PANTHER" id="PTHR12143">
    <property type="entry name" value="PEPTIDE N-GLYCANASE PNGASE -RELATED"/>
    <property type="match status" value="1"/>
</dbReference>
<feature type="region of interest" description="Disordered" evidence="2">
    <location>
        <begin position="564"/>
        <end position="587"/>
    </location>
</feature>
<dbReference type="PROSITE" id="PS51352">
    <property type="entry name" value="THIOREDOXIN_2"/>
    <property type="match status" value="1"/>
</dbReference>
<dbReference type="OrthoDB" id="409136at2759"/>
<feature type="chain" id="PRO_5039925041" evidence="3">
    <location>
        <begin position="24"/>
        <end position="1256"/>
    </location>
</feature>
<sequence length="1256" mass="142271">MKESRPSTTTSLLLSYLSILVVSLSNNSASTTNRTSVPILINPCHPHCRLNRTRTDHLRSRSWLHLLLVRWLLPFICITTTCTTTPLSLGLHHHNNNNNNNRNNNDHNIGGRVGANHHHPVGLGILHNILDNTLRQSHKESSSNSSSCSNIRSNQTLVNTTNTTVHHPSITSLGRSTILIDPNTTKNQNEKSNRFIEETQQTHDATKPLKPLNGSNNSNNNSNSNNSDTNKGEDKKTKKKQKMIRLPTGEQLSEEDQKFHDRVQSSLRTVQHWEEDTKLFQHIRDTVIPWDDLRNHTGPYSNQDDRLFVQQDALFLQRLCRWFPKFMSWVNTPLCVKCGCKECEMKTVRPPETDEERDGNAKRVEVYYCPQCKENTTTFPRYNKASKLLETRRGRCGEYSNLFGLFCRSVGFETRLVLDLSDHLWTEVRLGDSWIMADACEGIIDKPSMYEYGWGKSGLCYMMAIGHDEVVDVTPRYTRAFLTDEFQTRRREHTTSEEMSSKIIQYLNQDLQKKMTKTRAEEVARRKKMEDAELNHSKQLTEWTDNEKYGRGRISGSFAWKKAREETGNNQHQQQQQRNNDSDTNSTKLRRQVAGFDVETFYPPRLDSGTITFRLNGKPSSRHDGIIVSKTACAVGEANAISVVVVDDKSFGCILQSKSFVAWPDVVRFIDSLPSDRLILMNGKIEIGNETKPEDFYKEVVLKRLGGWNGKHVVEKGVLFAGQIDAHPDWAFFSTIEDSDTDGGFEIELEPVQYALDSPRERLRTERATIPTRVAGRIPEAFMPLKTQTEATETQKRTAFLSFLQSNIGRYCGYTSKSNCPIYLLDSASYPLQRMDKTMVEDIGKENTWNTFINIPEPLVPKDDAGIENTSQKIFMPNYEVPLDSSFFDSSIGPNLLTDVNTRVQTSDALQNTRLVGLYFSAHWCGPCRSFTPMLSEMYDHLSDIYPSHGLKIVFVSGDRDEQSFRNYYQSMPWCAIPFDQLSFYKQALNMTYGVRGIPSFVVLDAVSGQVVVPASQSRQEVVNACRGGELQIEAMLESWLSRIPASSQELLSMLELSTQEDLHRDGELDHDDNPYLRRTVDVVNGDHANAQQADLSARIRAHFDRLVHAGQDPNSAAATALKMVTEGVNPPGPLNGKALYRGAPRPKVNLERLLGKLMEWNVASSIANVLSTAQKYLKNALKEPWEPKFRSFKLSNKVADTVTRVEGGWTLLEALGFEVVGTSQDFKAHIPVSADLRSMDESITQLMQQARTVAK</sequence>
<keyword evidence="6" id="KW-1185">Reference proteome</keyword>
<comment type="caution">
    <text evidence="5">The sequence shown here is derived from an EMBL/GenBank/DDBJ whole genome shotgun (WGS) entry which is preliminary data.</text>
</comment>
<feature type="compositionally biased region" description="Basic and acidic residues" evidence="2">
    <location>
        <begin position="526"/>
        <end position="536"/>
    </location>
</feature>
<evidence type="ECO:0000256" key="2">
    <source>
        <dbReference type="SAM" id="MobiDB-lite"/>
    </source>
</evidence>
<evidence type="ECO:0000256" key="1">
    <source>
        <dbReference type="ARBA" id="ARBA00022723"/>
    </source>
</evidence>
<dbReference type="InterPro" id="IPR012336">
    <property type="entry name" value="Thioredoxin-like_fold"/>
</dbReference>
<dbReference type="SMART" id="SM00460">
    <property type="entry name" value="TGc"/>
    <property type="match status" value="1"/>
</dbReference>
<evidence type="ECO:0000259" key="4">
    <source>
        <dbReference type="PROSITE" id="PS51352"/>
    </source>
</evidence>
<dbReference type="PANTHER" id="PTHR12143:SF19">
    <property type="entry name" value="PEPTIDE-N(4)-(N-ACETYL-BETA-GLUCOSAMINYL)ASPARAGINE AMIDASE"/>
    <property type="match status" value="1"/>
</dbReference>
<dbReference type="InterPro" id="IPR013766">
    <property type="entry name" value="Thioredoxin_domain"/>
</dbReference>
<protein>
    <submittedName>
        <fullName evidence="5">Thioredoxin-like protein</fullName>
    </submittedName>
</protein>
<feature type="compositionally biased region" description="Low complexity" evidence="2">
    <location>
        <begin position="569"/>
        <end position="579"/>
    </location>
</feature>
<gene>
    <name evidence="5" type="ORF">IV203_026021</name>
</gene>
<reference evidence="5" key="2">
    <citation type="submission" date="2021-04" db="EMBL/GenBank/DDBJ databases">
        <authorList>
            <person name="Podell S."/>
        </authorList>
    </citation>
    <scope>NUCLEOTIDE SEQUENCE</scope>
    <source>
        <strain evidence="5">Hildebrandi</strain>
    </source>
</reference>
<accession>A0A9K3LKX1</accession>
<feature type="compositionally biased region" description="Low complexity" evidence="2">
    <location>
        <begin position="98"/>
        <end position="108"/>
    </location>
</feature>
<feature type="region of interest" description="Disordered" evidence="2">
    <location>
        <begin position="98"/>
        <end position="117"/>
    </location>
</feature>
<organism evidence="5 6">
    <name type="scientific">Nitzschia inconspicua</name>
    <dbReference type="NCBI Taxonomy" id="303405"/>
    <lineage>
        <taxon>Eukaryota</taxon>
        <taxon>Sar</taxon>
        <taxon>Stramenopiles</taxon>
        <taxon>Ochrophyta</taxon>
        <taxon>Bacillariophyta</taxon>
        <taxon>Bacillariophyceae</taxon>
        <taxon>Bacillariophycidae</taxon>
        <taxon>Bacillariales</taxon>
        <taxon>Bacillariaceae</taxon>
        <taxon>Nitzschia</taxon>
    </lineage>
</organism>
<reference evidence="5" key="1">
    <citation type="journal article" date="2021" name="Sci. Rep.">
        <title>Diploid genomic architecture of Nitzschia inconspicua, an elite biomass production diatom.</title>
        <authorList>
            <person name="Oliver A."/>
            <person name="Podell S."/>
            <person name="Pinowska A."/>
            <person name="Traller J.C."/>
            <person name="Smith S.R."/>
            <person name="McClure R."/>
            <person name="Beliaev A."/>
            <person name="Bohutskyi P."/>
            <person name="Hill E.A."/>
            <person name="Rabines A."/>
            <person name="Zheng H."/>
            <person name="Allen L.Z."/>
            <person name="Kuo A."/>
            <person name="Grigoriev I.V."/>
            <person name="Allen A.E."/>
            <person name="Hazlebeck D."/>
            <person name="Allen E.E."/>
        </authorList>
    </citation>
    <scope>NUCLEOTIDE SEQUENCE</scope>
    <source>
        <strain evidence="5">Hildebrandi</strain>
    </source>
</reference>
<dbReference type="InterPro" id="IPR002931">
    <property type="entry name" value="Transglutaminase-like"/>
</dbReference>
<keyword evidence="1" id="KW-0479">Metal-binding</keyword>
<dbReference type="GO" id="GO:0046872">
    <property type="term" value="F:metal ion binding"/>
    <property type="evidence" value="ECO:0007669"/>
    <property type="project" value="UniProtKB-KW"/>
</dbReference>
<feature type="region of interest" description="Disordered" evidence="2">
    <location>
        <begin position="199"/>
        <end position="258"/>
    </location>
</feature>
<dbReference type="InterPro" id="IPR050883">
    <property type="entry name" value="PNGase"/>
</dbReference>
<dbReference type="AlphaFoldDB" id="A0A9K3LKX1"/>
<feature type="domain" description="Thioredoxin" evidence="4">
    <location>
        <begin position="885"/>
        <end position="1028"/>
    </location>
</feature>